<evidence type="ECO:0000256" key="6">
    <source>
        <dbReference type="ARBA" id="ARBA00023163"/>
    </source>
</evidence>
<feature type="region of interest" description="Disordered" evidence="9">
    <location>
        <begin position="461"/>
        <end position="542"/>
    </location>
</feature>
<dbReference type="EMBL" id="CM001272">
    <property type="protein sequence ID" value="EHH31417.1"/>
    <property type="molecule type" value="Genomic_DNA"/>
</dbReference>
<keyword evidence="7" id="KW-0539">Nucleus</keyword>
<keyword evidence="8" id="KW-0175">Coiled coil</keyword>
<dbReference type="InterPro" id="IPR003961">
    <property type="entry name" value="FN3_dom"/>
</dbReference>
<dbReference type="Pfam" id="PF16788">
    <property type="entry name" value="ATF7IP_BD"/>
    <property type="match status" value="2"/>
</dbReference>
<evidence type="ECO:0000256" key="7">
    <source>
        <dbReference type="ARBA" id="ARBA00023242"/>
    </source>
</evidence>
<keyword evidence="5" id="KW-0010">Activator</keyword>
<organism evidence="11">
    <name type="scientific">Macaca mulatta</name>
    <name type="common">Rhesus macaque</name>
    <dbReference type="NCBI Taxonomy" id="9544"/>
    <lineage>
        <taxon>Eukaryota</taxon>
        <taxon>Metazoa</taxon>
        <taxon>Chordata</taxon>
        <taxon>Craniata</taxon>
        <taxon>Vertebrata</taxon>
        <taxon>Euteleostomi</taxon>
        <taxon>Mammalia</taxon>
        <taxon>Eutheria</taxon>
        <taxon>Euarchontoglires</taxon>
        <taxon>Primates</taxon>
        <taxon>Haplorrhini</taxon>
        <taxon>Catarrhini</taxon>
        <taxon>Cercopithecidae</taxon>
        <taxon>Cercopithecinae</taxon>
        <taxon>Macaca</taxon>
    </lineage>
</organism>
<dbReference type="Proteomes" id="UP000013456">
    <property type="component" value="Chromosome 20"/>
</dbReference>
<dbReference type="GO" id="GO:0005634">
    <property type="term" value="C:nucleus"/>
    <property type="evidence" value="ECO:0007669"/>
    <property type="project" value="UniProtKB-SubCell"/>
</dbReference>
<comment type="similarity">
    <text evidence="2">Belongs to the MCAF family.</text>
</comment>
<evidence type="ECO:0000256" key="8">
    <source>
        <dbReference type="SAM" id="Coils"/>
    </source>
</evidence>
<dbReference type="Pfam" id="PF16794">
    <property type="entry name" value="fn3_4"/>
    <property type="match status" value="1"/>
</dbReference>
<dbReference type="PROSITE" id="PS50853">
    <property type="entry name" value="FN3"/>
    <property type="match status" value="1"/>
</dbReference>
<evidence type="ECO:0000256" key="9">
    <source>
        <dbReference type="SAM" id="MobiDB-lite"/>
    </source>
</evidence>
<reference evidence="11" key="1">
    <citation type="journal article" date="2011" name="Nat. Biotechnol.">
        <title>Genome sequencing and comparison of two nonhuman primate animal models, the cynomolgus and Chinese rhesus macaques.</title>
        <authorList>
            <person name="Yan G."/>
            <person name="Zhang G."/>
            <person name="Fang X."/>
            <person name="Zhang Y."/>
            <person name="Li C."/>
            <person name="Ling F."/>
            <person name="Cooper D.N."/>
            <person name="Li Q."/>
            <person name="Li Y."/>
            <person name="van Gool A.J."/>
            <person name="Du H."/>
            <person name="Chen J."/>
            <person name="Chen R."/>
            <person name="Zhang P."/>
            <person name="Huang Z."/>
            <person name="Thompson J.R."/>
            <person name="Meng Y."/>
            <person name="Bai Y."/>
            <person name="Wang J."/>
            <person name="Zhuo M."/>
            <person name="Wang T."/>
            <person name="Huang Y."/>
            <person name="Wei L."/>
            <person name="Li J."/>
            <person name="Wang Z."/>
            <person name="Hu H."/>
            <person name="Yang P."/>
            <person name="Le L."/>
            <person name="Stenson P.D."/>
            <person name="Li B."/>
            <person name="Liu X."/>
            <person name="Ball E.V."/>
            <person name="An N."/>
            <person name="Huang Q."/>
            <person name="Zhang Y."/>
            <person name="Fan W."/>
            <person name="Zhang X."/>
            <person name="Li Y."/>
            <person name="Wang W."/>
            <person name="Katze M.G."/>
            <person name="Su B."/>
            <person name="Nielsen R."/>
            <person name="Yang H."/>
            <person name="Wang J."/>
            <person name="Wang X."/>
            <person name="Wang J."/>
        </authorList>
    </citation>
    <scope>NUCLEOTIDE SEQUENCE [LARGE SCALE GENOMIC DNA]</scope>
    <source>
        <strain evidence="11">CR-5</strain>
    </source>
</reference>
<sequence>MASPDRIKRKILKAKKTMPLSCRKQVEMLNKSRNVEALKTAAIGSNVPSGNQRFSPSVITTKCSPSENGASSLDSNKNSISEKSNVFSQNCIKPVEEIIHSETKLEQVVCSDQKPSKTTDSPSKVFIEEAKDSLNTSENDSECQTNVTRSLFEHEGACSLKSSCCPPSVLSGGVQMPESTVTSTVDDKTDQMVFHLETNSNSESHGKRQGDSILCSEDSGFVPVEKTPNLVNSVTSNHCADDILKTNECSRTCPSSISNCESADSTWQSSLDTNNNSHYQKKRMFSENKENVKRMKTSEHINENICVSLERQTAFLEQVRHLIQLEIYSINYELFDKKLKELNQRIGKTECRNKHEGIADKLLRKFRSLLTLVDQYKPLMGPLKGHHKPYELTTERVSHLAPAVATSIPSAIGWEIQEKLAYGHYHCNGLGLPLPQMSDEHPTDSAAVVANSEAMILDKNLESVNSPVERSSVNYEPSNPSEKGSKKINLSADQNKSVSESNNDDVMLISVERPNLTTPITSNPTDTRKTTSGNSSSSPNAEVTAVQKKLDFIIDLTKEGLSNCNTESPVSPLESHSKAVTNSKETTPLAQNAAQVPESFEHLPPLPEPPAPLPELVDKTRDTLPPQKPELKVKRVFRPNGIALTWNITKINPKCAPVESYHLFLCHENSNNKLIWKKIGEIKALPLPMACTLSQFLASNRYYFTVQSKDIFGRYGPFCDIKSVPGFSENLT</sequence>
<feature type="compositionally biased region" description="Polar residues" evidence="9">
    <location>
        <begin position="462"/>
        <end position="482"/>
    </location>
</feature>
<protein>
    <submittedName>
        <fullName evidence="11">MBD1-containing chromatin-associated factor 2</fullName>
    </submittedName>
</protein>
<evidence type="ECO:0000256" key="4">
    <source>
        <dbReference type="ARBA" id="ARBA00023015"/>
    </source>
</evidence>
<gene>
    <name evidence="11" type="ORF">EGK_12490</name>
</gene>
<feature type="compositionally biased region" description="Polar residues" evidence="9">
    <location>
        <begin position="491"/>
        <end position="501"/>
    </location>
</feature>
<dbReference type="PANTHER" id="PTHR23210">
    <property type="entry name" value="ACTIVATING TRANSCRIPTION FACTOR 7 INTERACTING PROTEIN"/>
    <property type="match status" value="1"/>
</dbReference>
<evidence type="ECO:0000313" key="11">
    <source>
        <dbReference type="EMBL" id="EHH31417.1"/>
    </source>
</evidence>
<keyword evidence="3" id="KW-0678">Repressor</keyword>
<evidence type="ECO:0000256" key="5">
    <source>
        <dbReference type="ARBA" id="ARBA00023159"/>
    </source>
</evidence>
<accession>G7NPL8</accession>
<feature type="compositionally biased region" description="Polar residues" evidence="9">
    <location>
        <begin position="515"/>
        <end position="541"/>
    </location>
</feature>
<feature type="coiled-coil region" evidence="8">
    <location>
        <begin position="325"/>
        <end position="352"/>
    </location>
</feature>
<feature type="domain" description="Fibronectin type-III" evidence="10">
    <location>
        <begin position="625"/>
        <end position="730"/>
    </location>
</feature>
<comment type="subcellular location">
    <subcellularLocation>
        <location evidence="1">Nucleus</location>
    </subcellularLocation>
</comment>
<keyword evidence="6" id="KW-0804">Transcription</keyword>
<proteinExistence type="inferred from homology"/>
<dbReference type="InterPro" id="IPR031870">
    <property type="entry name" value="ATF7IP_BD"/>
</dbReference>
<dbReference type="PANTHER" id="PTHR23210:SF23">
    <property type="entry name" value="ACTIVATING TRANSCRIPTION FACTOR 7-INTERACTING PROTEIN 2"/>
    <property type="match status" value="1"/>
</dbReference>
<keyword evidence="4" id="KW-0805">Transcription regulation</keyword>
<evidence type="ECO:0000256" key="3">
    <source>
        <dbReference type="ARBA" id="ARBA00022491"/>
    </source>
</evidence>
<evidence type="ECO:0000256" key="1">
    <source>
        <dbReference type="ARBA" id="ARBA00004123"/>
    </source>
</evidence>
<evidence type="ECO:0000256" key="2">
    <source>
        <dbReference type="ARBA" id="ARBA00010344"/>
    </source>
</evidence>
<dbReference type="InterPro" id="IPR056565">
    <property type="entry name" value="Fn3_ATF7IP"/>
</dbReference>
<evidence type="ECO:0000259" key="10">
    <source>
        <dbReference type="PROSITE" id="PS50853"/>
    </source>
</evidence>
<dbReference type="AlphaFoldDB" id="G7NPL8"/>
<dbReference type="InterPro" id="IPR026085">
    <property type="entry name" value="ATF7-int"/>
</dbReference>
<name>G7NPL8_MACMU</name>